<evidence type="ECO:0000313" key="3">
    <source>
        <dbReference type="Proteomes" id="UP000026961"/>
    </source>
</evidence>
<feature type="region of interest" description="Disordered" evidence="1">
    <location>
        <begin position="89"/>
        <end position="212"/>
    </location>
</feature>
<sequence>MKTVSVAVVRAFDLEVVGENGRRGSAATAPRFVPGLTTSISGGLPEITKTKYATARPAKRSLHRMKGMGTQACNTCKRFRYTSSVVHHSRVSSQTHATVRDLDGDARARESSDDDDDDDDGRVTLPSFHNDVTLSPSFSLSLSLSMAPSEEPSKEEEVDLDRRPPKRSTGGGGGQHPAAAGRGWGGARMWMEDAPTRDRPPRRSPPPPAPSP</sequence>
<feature type="compositionally biased region" description="Basic and acidic residues" evidence="1">
    <location>
        <begin position="190"/>
        <end position="201"/>
    </location>
</feature>
<accession>A0A0E0BP00</accession>
<feature type="compositionally biased region" description="Pro residues" evidence="1">
    <location>
        <begin position="203"/>
        <end position="212"/>
    </location>
</feature>
<protein>
    <submittedName>
        <fullName evidence="2">Uncharacterized protein</fullName>
    </submittedName>
</protein>
<keyword evidence="3" id="KW-1185">Reference proteome</keyword>
<evidence type="ECO:0000313" key="2">
    <source>
        <dbReference type="EnsemblPlants" id="OGLUM12G03700.1"/>
    </source>
</evidence>
<reference evidence="2" key="2">
    <citation type="submission" date="2018-05" db="EMBL/GenBank/DDBJ databases">
        <title>OgluRS3 (Oryza glumaepatula Reference Sequence Version 3).</title>
        <authorList>
            <person name="Zhang J."/>
            <person name="Kudrna D."/>
            <person name="Lee S."/>
            <person name="Talag J."/>
            <person name="Welchert J."/>
            <person name="Wing R.A."/>
        </authorList>
    </citation>
    <scope>NUCLEOTIDE SEQUENCE [LARGE SCALE GENOMIC DNA]</scope>
</reference>
<dbReference type="EnsemblPlants" id="OGLUM12G03700.1">
    <property type="protein sequence ID" value="OGLUM12G03700.1"/>
    <property type="gene ID" value="OGLUM12G03700"/>
</dbReference>
<feature type="compositionally biased region" description="Low complexity" evidence="1">
    <location>
        <begin position="134"/>
        <end position="150"/>
    </location>
</feature>
<reference evidence="2" key="1">
    <citation type="submission" date="2015-04" db="UniProtKB">
        <authorList>
            <consortium name="EnsemblPlants"/>
        </authorList>
    </citation>
    <scope>IDENTIFICATION</scope>
</reference>
<dbReference type="Gramene" id="OGLUM12G03700.1">
    <property type="protein sequence ID" value="OGLUM12G03700.1"/>
    <property type="gene ID" value="OGLUM12G03700"/>
</dbReference>
<name>A0A0E0BP00_9ORYZ</name>
<proteinExistence type="predicted"/>
<dbReference type="Proteomes" id="UP000026961">
    <property type="component" value="Chromosome 12"/>
</dbReference>
<organism evidence="2">
    <name type="scientific">Oryza glumipatula</name>
    <dbReference type="NCBI Taxonomy" id="40148"/>
    <lineage>
        <taxon>Eukaryota</taxon>
        <taxon>Viridiplantae</taxon>
        <taxon>Streptophyta</taxon>
        <taxon>Embryophyta</taxon>
        <taxon>Tracheophyta</taxon>
        <taxon>Spermatophyta</taxon>
        <taxon>Magnoliopsida</taxon>
        <taxon>Liliopsida</taxon>
        <taxon>Poales</taxon>
        <taxon>Poaceae</taxon>
        <taxon>BOP clade</taxon>
        <taxon>Oryzoideae</taxon>
        <taxon>Oryzeae</taxon>
        <taxon>Oryzinae</taxon>
        <taxon>Oryza</taxon>
    </lineage>
</organism>
<evidence type="ECO:0000256" key="1">
    <source>
        <dbReference type="SAM" id="MobiDB-lite"/>
    </source>
</evidence>
<dbReference type="AlphaFoldDB" id="A0A0E0BP00"/>
<feature type="compositionally biased region" description="Basic and acidic residues" evidence="1">
    <location>
        <begin position="98"/>
        <end position="111"/>
    </location>
</feature>
<dbReference type="HOGENOM" id="CLU_1301383_0_0_1"/>